<dbReference type="Pfam" id="PF00096">
    <property type="entry name" value="zf-C2H2"/>
    <property type="match status" value="1"/>
</dbReference>
<keyword evidence="4 7" id="KW-0863">Zinc-finger</keyword>
<dbReference type="PROSITE" id="PS50157">
    <property type="entry name" value="ZINC_FINGER_C2H2_2"/>
    <property type="match status" value="5"/>
</dbReference>
<evidence type="ECO:0000259" key="8">
    <source>
        <dbReference type="PROSITE" id="PS50157"/>
    </source>
</evidence>
<keyword evidence="5" id="KW-0862">Zinc</keyword>
<keyword evidence="3" id="KW-0677">Repeat</keyword>
<protein>
    <submittedName>
        <fullName evidence="10">Zinc finger protein 271-like isoform X1</fullName>
    </submittedName>
</protein>
<dbReference type="Gene3D" id="3.40.1800.20">
    <property type="match status" value="1"/>
</dbReference>
<dbReference type="InterPro" id="IPR013087">
    <property type="entry name" value="Znf_C2H2_type"/>
</dbReference>
<reference evidence="10" key="1">
    <citation type="submission" date="2025-08" db="UniProtKB">
        <authorList>
            <consortium name="RefSeq"/>
        </authorList>
    </citation>
    <scope>IDENTIFICATION</scope>
    <source>
        <tissue evidence="10">Whole larvae</tissue>
    </source>
</reference>
<evidence type="ECO:0000256" key="7">
    <source>
        <dbReference type="PROSITE-ProRule" id="PRU00042"/>
    </source>
</evidence>
<gene>
    <name evidence="10" type="primary">LOC113510143</name>
</gene>
<dbReference type="PROSITE" id="PS00028">
    <property type="entry name" value="ZINC_FINGER_C2H2_1"/>
    <property type="match status" value="9"/>
</dbReference>
<dbReference type="SMART" id="SM00868">
    <property type="entry name" value="zf-AD"/>
    <property type="match status" value="2"/>
</dbReference>
<dbReference type="InterPro" id="IPR036236">
    <property type="entry name" value="Znf_C2H2_sf"/>
</dbReference>
<dbReference type="RefSeq" id="XP_031766522.2">
    <property type="nucleotide sequence ID" value="XM_031910662.2"/>
</dbReference>
<keyword evidence="2" id="KW-0479">Metal-binding</keyword>
<dbReference type="SMART" id="SM00355">
    <property type="entry name" value="ZnF_C2H2"/>
    <property type="match status" value="9"/>
</dbReference>
<dbReference type="PANTHER" id="PTHR24406">
    <property type="entry name" value="TRANSCRIPTIONAL REPRESSOR CTCFL-RELATED"/>
    <property type="match status" value="1"/>
</dbReference>
<feature type="domain" description="C2H2-type" evidence="8">
    <location>
        <begin position="498"/>
        <end position="525"/>
    </location>
</feature>
<comment type="subcellular location">
    <subcellularLocation>
        <location evidence="1">Nucleus</location>
    </subcellularLocation>
</comment>
<evidence type="ECO:0000313" key="10">
    <source>
        <dbReference type="RefSeq" id="XP_031766522.2"/>
    </source>
</evidence>
<name>A0A6J3C1J4_GALME</name>
<keyword evidence="9" id="KW-1185">Reference proteome</keyword>
<evidence type="ECO:0000256" key="3">
    <source>
        <dbReference type="ARBA" id="ARBA00022737"/>
    </source>
</evidence>
<proteinExistence type="predicted"/>
<sequence>MDAANRDSLDIKKWHNYCRCCMKTGHFKDITAEYDYYGQKEIYDEMLKGTFNIQIPSVTEYRQICEDCTLRLRDATTFKHMVVETNRIFSEYLSNSLCDVGFIADNKALITEMKLESVKVESLPVASDVFDDDDDCVDDSLDDNEILANIKLELSRDNVNERLESIEKSVKRKCTYKNVPESKKFKSNKVDMDKPQKDWRKIVERRGNGPILREISLKLLANSTMCVFQWNKSRYRCFCCKEPFSDMDTLRHHTAEQHTLENIEKKIIFQQNRLVKVEISELRCRLCNRKMETLQTFRDHLSTTHGMEFTLKEDLLVPFKIQNGDLHCQLCTESFSTFRLLNIHMNKHYQKQVCHICGAGFSNLVFLNLHKTRSHRPLTCKTCDVLFPSKTEKRRHDAVVHGVKVERKLRFPCPYCSERFYQENFRVQHLVEKHGMVKPQFACAVCSKIFITKSLCNNHTKNVHMKEKNHECNVCHNFFYTKSDVLRHSVTHTGEKKFSCGTCNGPFATKDSLRRHMKRAHMGLN</sequence>
<evidence type="ECO:0000256" key="2">
    <source>
        <dbReference type="ARBA" id="ARBA00022723"/>
    </source>
</evidence>
<evidence type="ECO:0000256" key="5">
    <source>
        <dbReference type="ARBA" id="ARBA00022833"/>
    </source>
</evidence>
<feature type="domain" description="C2H2-type" evidence="8">
    <location>
        <begin position="411"/>
        <end position="439"/>
    </location>
</feature>
<dbReference type="SUPFAM" id="SSF57667">
    <property type="entry name" value="beta-beta-alpha zinc fingers"/>
    <property type="match status" value="2"/>
</dbReference>
<feature type="domain" description="C2H2-type" evidence="8">
    <location>
        <begin position="470"/>
        <end position="497"/>
    </location>
</feature>
<dbReference type="Proteomes" id="UP001652740">
    <property type="component" value="Unplaced"/>
</dbReference>
<accession>A0A6J3C1J4</accession>
<keyword evidence="6" id="KW-0539">Nucleus</keyword>
<feature type="domain" description="C2H2-type" evidence="8">
    <location>
        <begin position="441"/>
        <end position="469"/>
    </location>
</feature>
<evidence type="ECO:0000313" key="9">
    <source>
        <dbReference type="Proteomes" id="UP001652740"/>
    </source>
</evidence>
<dbReference type="GO" id="GO:0008270">
    <property type="term" value="F:zinc ion binding"/>
    <property type="evidence" value="ECO:0007669"/>
    <property type="project" value="UniProtKB-KW"/>
</dbReference>
<dbReference type="Pfam" id="PF07776">
    <property type="entry name" value="zf-AD"/>
    <property type="match status" value="1"/>
</dbReference>
<evidence type="ECO:0000256" key="1">
    <source>
        <dbReference type="ARBA" id="ARBA00004123"/>
    </source>
</evidence>
<dbReference type="GO" id="GO:0005634">
    <property type="term" value="C:nucleus"/>
    <property type="evidence" value="ECO:0007669"/>
    <property type="project" value="UniProtKB-SubCell"/>
</dbReference>
<dbReference type="InParanoid" id="A0A6J3C1J4"/>
<dbReference type="Gene3D" id="3.30.160.60">
    <property type="entry name" value="Classic Zinc Finger"/>
    <property type="match status" value="4"/>
</dbReference>
<dbReference type="InterPro" id="IPR050888">
    <property type="entry name" value="ZnF_C2H2-type_TF"/>
</dbReference>
<feature type="domain" description="C2H2-type" evidence="8">
    <location>
        <begin position="235"/>
        <end position="263"/>
    </location>
</feature>
<organism evidence="9 10">
    <name type="scientific">Galleria mellonella</name>
    <name type="common">Greater wax moth</name>
    <dbReference type="NCBI Taxonomy" id="7137"/>
    <lineage>
        <taxon>Eukaryota</taxon>
        <taxon>Metazoa</taxon>
        <taxon>Ecdysozoa</taxon>
        <taxon>Arthropoda</taxon>
        <taxon>Hexapoda</taxon>
        <taxon>Insecta</taxon>
        <taxon>Pterygota</taxon>
        <taxon>Neoptera</taxon>
        <taxon>Endopterygota</taxon>
        <taxon>Lepidoptera</taxon>
        <taxon>Glossata</taxon>
        <taxon>Ditrysia</taxon>
        <taxon>Pyraloidea</taxon>
        <taxon>Pyralidae</taxon>
        <taxon>Galleriinae</taxon>
        <taxon>Galleria</taxon>
    </lineage>
</organism>
<dbReference type="AlphaFoldDB" id="A0A6J3C1J4"/>
<evidence type="ECO:0000256" key="6">
    <source>
        <dbReference type="ARBA" id="ARBA00023242"/>
    </source>
</evidence>
<evidence type="ECO:0000256" key="4">
    <source>
        <dbReference type="ARBA" id="ARBA00022771"/>
    </source>
</evidence>
<dbReference type="GeneID" id="113510143"/>
<dbReference type="InterPro" id="IPR012934">
    <property type="entry name" value="Znf_AD"/>
</dbReference>